<dbReference type="GO" id="GO:0005886">
    <property type="term" value="C:plasma membrane"/>
    <property type="evidence" value="ECO:0007669"/>
    <property type="project" value="UniProtKB-SubCell"/>
</dbReference>
<comment type="caution">
    <text evidence="6">The sequence shown here is derived from an EMBL/GenBank/DDBJ whole genome shotgun (WGS) entry which is preliminary data.</text>
</comment>
<dbReference type="PANTHER" id="PTHR43701">
    <property type="entry name" value="MEMBRANE TRANSPORTER PROTEIN MJ0441-RELATED"/>
    <property type="match status" value="1"/>
</dbReference>
<dbReference type="InterPro" id="IPR002781">
    <property type="entry name" value="TM_pro_TauE-like"/>
</dbReference>
<dbReference type="InterPro" id="IPR051598">
    <property type="entry name" value="TSUP/Inactive_protease-like"/>
</dbReference>
<reference evidence="6" key="1">
    <citation type="submission" date="2020-10" db="EMBL/GenBank/DDBJ databases">
        <title>Connecting structure to function with the recovery of over 1000 high-quality activated sludge metagenome-assembled genomes encoding full-length rRNA genes using long-read sequencing.</title>
        <authorList>
            <person name="Singleton C.M."/>
            <person name="Petriglieri F."/>
            <person name="Kristensen J.M."/>
            <person name="Kirkegaard R.H."/>
            <person name="Michaelsen T.Y."/>
            <person name="Andersen M.H."/>
            <person name="Karst S.M."/>
            <person name="Dueholm M.S."/>
            <person name="Nielsen P.H."/>
            <person name="Albertsen M."/>
        </authorList>
    </citation>
    <scope>NUCLEOTIDE SEQUENCE</scope>
    <source>
        <strain evidence="6">OdNE_18-Q3-R46-58_BAT3C.305</strain>
    </source>
</reference>
<feature type="transmembrane region" description="Helical" evidence="5">
    <location>
        <begin position="102"/>
        <end position="121"/>
    </location>
</feature>
<dbReference type="PANTHER" id="PTHR43701:SF2">
    <property type="entry name" value="MEMBRANE TRANSPORTER PROTEIN YJNA-RELATED"/>
    <property type="match status" value="1"/>
</dbReference>
<keyword evidence="2 5" id="KW-0812">Transmembrane</keyword>
<feature type="transmembrane region" description="Helical" evidence="5">
    <location>
        <begin position="187"/>
        <end position="208"/>
    </location>
</feature>
<feature type="transmembrane region" description="Helical" evidence="5">
    <location>
        <begin position="71"/>
        <end position="90"/>
    </location>
</feature>
<evidence type="ECO:0000256" key="1">
    <source>
        <dbReference type="ARBA" id="ARBA00004141"/>
    </source>
</evidence>
<evidence type="ECO:0000256" key="5">
    <source>
        <dbReference type="RuleBase" id="RU363041"/>
    </source>
</evidence>
<comment type="similarity">
    <text evidence="5">Belongs to the 4-toluene sulfonate uptake permease (TSUP) (TC 2.A.102) family.</text>
</comment>
<organism evidence="6 7">
    <name type="scientific">Candidatus Dechloromonas phosphorivorans</name>
    <dbReference type="NCBI Taxonomy" id="2899244"/>
    <lineage>
        <taxon>Bacteria</taxon>
        <taxon>Pseudomonadati</taxon>
        <taxon>Pseudomonadota</taxon>
        <taxon>Betaproteobacteria</taxon>
        <taxon>Rhodocyclales</taxon>
        <taxon>Azonexaceae</taxon>
        <taxon>Dechloromonas</taxon>
    </lineage>
</organism>
<feature type="transmembrane region" description="Helical" evidence="5">
    <location>
        <begin position="241"/>
        <end position="261"/>
    </location>
</feature>
<protein>
    <recommendedName>
        <fullName evidence="5">Probable membrane transporter protein</fullName>
    </recommendedName>
</protein>
<sequence>MEASLLAAGALTGLLVGLTGVGGGALMTPLLLLVFGVAPMTAVGTDLWFAAITKLFASRIHQGHGLIDWPVVRRLWLGSLSTSAITLAWMHFRPVADPDGAFLKSVIAVVIVLTSVGLLLHKQLHTLGYRLRTTSAERFKAVQAPLTILSGAVLGILVTLTSIGAGALGAVLLVYLYPLRLTPPRLIATDIAHAIPLAVFAGLGHLVIGNVDLSLLGNLLLGSIPGVVVGAVLSARLPHGVLRISLALVLFAIGLKLWWAVST</sequence>
<name>A0A9D7QIT7_9RHOO</name>
<evidence type="ECO:0000256" key="3">
    <source>
        <dbReference type="ARBA" id="ARBA00022989"/>
    </source>
</evidence>
<dbReference type="EMBL" id="JADKBR010000019">
    <property type="protein sequence ID" value="MBK8891741.1"/>
    <property type="molecule type" value="Genomic_DNA"/>
</dbReference>
<evidence type="ECO:0000313" key="6">
    <source>
        <dbReference type="EMBL" id="MBK8891741.1"/>
    </source>
</evidence>
<keyword evidence="5" id="KW-1003">Cell membrane</keyword>
<keyword evidence="4 5" id="KW-0472">Membrane</keyword>
<dbReference type="AlphaFoldDB" id="A0A9D7QIT7"/>
<feature type="transmembrane region" description="Helical" evidence="5">
    <location>
        <begin position="215"/>
        <end position="235"/>
    </location>
</feature>
<evidence type="ECO:0000256" key="4">
    <source>
        <dbReference type="ARBA" id="ARBA00023136"/>
    </source>
</evidence>
<evidence type="ECO:0000256" key="2">
    <source>
        <dbReference type="ARBA" id="ARBA00022692"/>
    </source>
</evidence>
<accession>A0A9D7QIT7</accession>
<gene>
    <name evidence="6" type="ORF">IPN75_15865</name>
</gene>
<dbReference type="Proteomes" id="UP000808146">
    <property type="component" value="Unassembled WGS sequence"/>
</dbReference>
<proteinExistence type="inferred from homology"/>
<dbReference type="Pfam" id="PF01925">
    <property type="entry name" value="TauE"/>
    <property type="match status" value="1"/>
</dbReference>
<comment type="subcellular location">
    <subcellularLocation>
        <location evidence="5">Cell membrane</location>
        <topology evidence="5">Multi-pass membrane protein</topology>
    </subcellularLocation>
    <subcellularLocation>
        <location evidence="1">Membrane</location>
        <topology evidence="1">Multi-pass membrane protein</topology>
    </subcellularLocation>
</comment>
<feature type="transmembrane region" description="Helical" evidence="5">
    <location>
        <begin position="30"/>
        <end position="50"/>
    </location>
</feature>
<evidence type="ECO:0000313" key="7">
    <source>
        <dbReference type="Proteomes" id="UP000808146"/>
    </source>
</evidence>
<keyword evidence="3 5" id="KW-1133">Transmembrane helix</keyword>
<feature type="transmembrane region" description="Helical" evidence="5">
    <location>
        <begin position="142"/>
        <end position="175"/>
    </location>
</feature>